<dbReference type="GO" id="GO:0005634">
    <property type="term" value="C:nucleus"/>
    <property type="evidence" value="ECO:0007669"/>
    <property type="project" value="UniProtKB-SubCell"/>
</dbReference>
<dbReference type="InterPro" id="IPR045153">
    <property type="entry name" value="Est1/Ebs1-like"/>
</dbReference>
<feature type="compositionally biased region" description="Polar residues" evidence="2">
    <location>
        <begin position="852"/>
        <end position="869"/>
    </location>
</feature>
<evidence type="ECO:0000313" key="6">
    <source>
        <dbReference type="Proteomes" id="UP001295740"/>
    </source>
</evidence>
<dbReference type="Proteomes" id="UP001295740">
    <property type="component" value="Unassembled WGS sequence"/>
</dbReference>
<dbReference type="InterPro" id="IPR011990">
    <property type="entry name" value="TPR-like_helical_dom_sf"/>
</dbReference>
<feature type="compositionally biased region" description="Polar residues" evidence="2">
    <location>
        <begin position="671"/>
        <end position="685"/>
    </location>
</feature>
<dbReference type="InterPro" id="IPR018834">
    <property type="entry name" value="DNA/RNA-bd_Est1-type"/>
</dbReference>
<proteinExistence type="predicted"/>
<comment type="subcellular location">
    <subcellularLocation>
        <location evidence="1">Nucleus</location>
    </subcellularLocation>
</comment>
<sequence>MENPRDIARASWRDAQKIRTDILAKISNLKKERGNINYTTRFEEAEETMAELRLACMQVIFRDFEYGFDKKVEHSLWQAHTFLNGEYRKVMSRLMSQNQVVQRRKLDKLYRGFLKTSESFYRVYIQRLSGRFYIPELRQAAYGTDLEPTQAMSDNVQPPATLRAMILKSCQTTLVRLGDLARYRCQISDKLSKATFDKALDYYGLANIIDAEDGSAHHQMAVLYQVQGQHLDIVYHFYRAIAIAKPHELGLGNVEREFKGLENSASSRRGPVKDPSEAMITWFVRLHAFYFQGKQFSQQSELEEEVLHRVEIAMKSEGNEATLRKMILINIAAYDVATDKVKTSWTMEASQSCQFLLRFNVRTILILLRLLKTAFYDETVPVPEAASKDNDADTTISFGPALMKLLPFLRIYISWIYITRADFIKYQEYLEPHLREAYSLLADSLTLLNVYVDPTLATTSSKYLLPEDAEAQGLRPLNDRKLPLFLHVGEQEGTKPPKRQKTRKPRQIVFGRQFKPETETVWRIRDIVCCGVFLAGSTKFPLGLTVSTQGDREMETWVFTEDGPLPVYSDEASMARIMSKLSPGDPKAAPERTVHKGPDSSAAGMASVRPIQANMDNITEPIVKPDGLLDKGKSLENPPPAFLDADLSEDSEMINMVNKLLDPMDDDRPRSSQTQAEPSYGMNSSTANEVFGLLDASPAQPSPVSKTIPNLPWGYFYTPTPHRSTSQGQNQLGPDQAYVPRSATAQFDGSDSSPYLNDLDNPLNQPNRDAFSPRTGATYAAPGPALKTSSGGNSPQDEYDAYMQTSRNAVLDSLTSALYAQHGLSSPGTSHLNNKLAPSHMERSSSRHDTSARIQSPIGQGRPSANQGSFPRLKQQYAKPSNIGDVQPLGPFQRQRDASAMAYQQEYQSYSPWLPEPAATGSSLAFSHPSSLYGGTPAHRSPSQSVACNGNMFSASTPFGRLGGGTNNRDEPTHFRNQLKEATGSAELSYDQQILQAALMNNLTKPRPK</sequence>
<keyword evidence="1" id="KW-0539">Nucleus</keyword>
<dbReference type="EMBL" id="CAUWAG010000008">
    <property type="protein sequence ID" value="CAJ2506349.1"/>
    <property type="molecule type" value="Genomic_DNA"/>
</dbReference>
<feature type="region of interest" description="Disordered" evidence="2">
    <location>
        <begin position="745"/>
        <end position="799"/>
    </location>
</feature>
<dbReference type="AlphaFoldDB" id="A0AAI8VK20"/>
<dbReference type="SUPFAM" id="SSF48452">
    <property type="entry name" value="TPR-like"/>
    <property type="match status" value="1"/>
</dbReference>
<dbReference type="Pfam" id="PF10374">
    <property type="entry name" value="EST1"/>
    <property type="match status" value="1"/>
</dbReference>
<gene>
    <name evidence="5" type="ORF">KHLLAP_LOCUS6817</name>
</gene>
<feature type="domain" description="Telomerase activating protein Est1-like N-terminal" evidence="4">
    <location>
        <begin position="71"/>
        <end position="187"/>
    </location>
</feature>
<feature type="region of interest" description="Disordered" evidence="2">
    <location>
        <begin position="661"/>
        <end position="685"/>
    </location>
</feature>
<feature type="domain" description="DNA/RNA-binding" evidence="3">
    <location>
        <begin position="199"/>
        <end position="480"/>
    </location>
</feature>
<feature type="compositionally biased region" description="Polar residues" evidence="2">
    <location>
        <begin position="787"/>
        <end position="796"/>
    </location>
</feature>
<reference evidence="5" key="1">
    <citation type="submission" date="2023-10" db="EMBL/GenBank/DDBJ databases">
        <authorList>
            <person name="Hackl T."/>
        </authorList>
    </citation>
    <scope>NUCLEOTIDE SEQUENCE</scope>
</reference>
<feature type="region of interest" description="Disordered" evidence="2">
    <location>
        <begin position="825"/>
        <end position="870"/>
    </location>
</feature>
<dbReference type="Pfam" id="PF10373">
    <property type="entry name" value="EST1_DNA_bind"/>
    <property type="match status" value="1"/>
</dbReference>
<keyword evidence="6" id="KW-1185">Reference proteome</keyword>
<evidence type="ECO:0000313" key="5">
    <source>
        <dbReference type="EMBL" id="CAJ2506349.1"/>
    </source>
</evidence>
<dbReference type="GO" id="GO:0000184">
    <property type="term" value="P:nuclear-transcribed mRNA catabolic process, nonsense-mediated decay"/>
    <property type="evidence" value="ECO:0007669"/>
    <property type="project" value="UniProtKB-KW"/>
</dbReference>
<name>A0AAI8VK20_9PEZI</name>
<feature type="compositionally biased region" description="Basic and acidic residues" evidence="2">
    <location>
        <begin position="588"/>
        <end position="598"/>
    </location>
</feature>
<accession>A0AAI8VK20</accession>
<evidence type="ECO:0000256" key="2">
    <source>
        <dbReference type="SAM" id="MobiDB-lite"/>
    </source>
</evidence>
<dbReference type="PANTHER" id="PTHR15696:SF36">
    <property type="entry name" value="NONSENSE-MEDIATED MRNA DECAY FACTOR"/>
    <property type="match status" value="1"/>
</dbReference>
<evidence type="ECO:0000256" key="1">
    <source>
        <dbReference type="RuleBase" id="RU369098"/>
    </source>
</evidence>
<evidence type="ECO:0000259" key="4">
    <source>
        <dbReference type="Pfam" id="PF10374"/>
    </source>
</evidence>
<comment type="caution">
    <text evidence="5">The sequence shown here is derived from an EMBL/GenBank/DDBJ whole genome shotgun (WGS) entry which is preliminary data.</text>
</comment>
<organism evidence="5 6">
    <name type="scientific">Anthostomella pinea</name>
    <dbReference type="NCBI Taxonomy" id="933095"/>
    <lineage>
        <taxon>Eukaryota</taxon>
        <taxon>Fungi</taxon>
        <taxon>Dikarya</taxon>
        <taxon>Ascomycota</taxon>
        <taxon>Pezizomycotina</taxon>
        <taxon>Sordariomycetes</taxon>
        <taxon>Xylariomycetidae</taxon>
        <taxon>Xylariales</taxon>
        <taxon>Xylariaceae</taxon>
        <taxon>Anthostomella</taxon>
    </lineage>
</organism>
<dbReference type="PANTHER" id="PTHR15696">
    <property type="entry name" value="SMG-7 SUPPRESSOR WITH MORPHOLOGICAL EFFECT ON GENITALIA PROTEIN 7"/>
    <property type="match status" value="1"/>
</dbReference>
<dbReference type="InterPro" id="IPR019458">
    <property type="entry name" value="Est1-like_N"/>
</dbReference>
<dbReference type="Gene3D" id="1.25.40.10">
    <property type="entry name" value="Tetratricopeptide repeat domain"/>
    <property type="match status" value="1"/>
</dbReference>
<feature type="compositionally biased region" description="Low complexity" evidence="2">
    <location>
        <begin position="754"/>
        <end position="769"/>
    </location>
</feature>
<protein>
    <recommendedName>
        <fullName evidence="1">Nonsense-mediated mRNA decay factor</fullName>
    </recommendedName>
</protein>
<evidence type="ECO:0000259" key="3">
    <source>
        <dbReference type="Pfam" id="PF10373"/>
    </source>
</evidence>
<feature type="compositionally biased region" description="Basic and acidic residues" evidence="2">
    <location>
        <begin position="840"/>
        <end position="851"/>
    </location>
</feature>
<comment type="function">
    <text evidence="1">Plays a role in nonsense-mediated mRNA decay.</text>
</comment>
<keyword evidence="1" id="KW-0866">Nonsense-mediated mRNA decay</keyword>
<feature type="region of interest" description="Disordered" evidence="2">
    <location>
        <begin position="582"/>
        <end position="603"/>
    </location>
</feature>